<dbReference type="GO" id="GO:0032259">
    <property type="term" value="P:methylation"/>
    <property type="evidence" value="ECO:0007669"/>
    <property type="project" value="UniProtKB-KW"/>
</dbReference>
<proteinExistence type="inferred from homology"/>
<evidence type="ECO:0000313" key="5">
    <source>
        <dbReference type="Proteomes" id="UP000525298"/>
    </source>
</evidence>
<dbReference type="EC" id="2.1.1.250" evidence="4"/>
<evidence type="ECO:0000256" key="3">
    <source>
        <dbReference type="ARBA" id="ARBA00022679"/>
    </source>
</evidence>
<dbReference type="RefSeq" id="WP_181552479.1">
    <property type="nucleotide sequence ID" value="NZ_JACDUS010000013.1"/>
</dbReference>
<comment type="caution">
    <text evidence="4">The sequence shown here is derived from an EMBL/GenBank/DDBJ whole genome shotgun (WGS) entry which is preliminary data.</text>
</comment>
<evidence type="ECO:0000256" key="2">
    <source>
        <dbReference type="ARBA" id="ARBA00022603"/>
    </source>
</evidence>
<reference evidence="4 5" key="1">
    <citation type="submission" date="2020-07" db="EMBL/GenBank/DDBJ databases">
        <title>Genomic Encyclopedia of Type Strains, Phase IV (KMG-IV): sequencing the most valuable type-strain genomes for metagenomic binning, comparative biology and taxonomic classification.</title>
        <authorList>
            <person name="Goeker M."/>
        </authorList>
    </citation>
    <scope>NUCLEOTIDE SEQUENCE [LARGE SCALE GENOMIC DNA]</scope>
    <source>
        <strain evidence="4 5">DSM 17721</strain>
    </source>
</reference>
<dbReference type="Proteomes" id="UP000525298">
    <property type="component" value="Unassembled WGS sequence"/>
</dbReference>
<gene>
    <name evidence="4" type="ORF">HNR65_003214</name>
</gene>
<organism evidence="4 5">
    <name type="scientific">Desulfosalsimonas propionicica</name>
    <dbReference type="NCBI Taxonomy" id="332175"/>
    <lineage>
        <taxon>Bacteria</taxon>
        <taxon>Pseudomonadati</taxon>
        <taxon>Thermodesulfobacteriota</taxon>
        <taxon>Desulfobacteria</taxon>
        <taxon>Desulfobacterales</taxon>
        <taxon>Desulfosalsimonadaceae</taxon>
        <taxon>Desulfosalsimonas</taxon>
    </lineage>
</organism>
<evidence type="ECO:0000313" key="4">
    <source>
        <dbReference type="EMBL" id="MBA2882859.1"/>
    </source>
</evidence>
<dbReference type="Pfam" id="PF06253">
    <property type="entry name" value="MTTB"/>
    <property type="match status" value="1"/>
</dbReference>
<dbReference type="InterPro" id="IPR038601">
    <property type="entry name" value="MttB-like_sf"/>
</dbReference>
<comment type="similarity">
    <text evidence="1">Belongs to the trimethylamine methyltransferase family.</text>
</comment>
<dbReference type="Gene3D" id="3.20.20.480">
    <property type="entry name" value="Trimethylamine methyltransferase-like"/>
    <property type="match status" value="1"/>
</dbReference>
<name>A0A7W0HM00_9BACT</name>
<evidence type="ECO:0000256" key="1">
    <source>
        <dbReference type="ARBA" id="ARBA00007137"/>
    </source>
</evidence>
<sequence>MPDMQPMNQTVQETPQFRVLTEDQIEQIYFAALDVLERVGSRVHHDEALELFRSSGEAVVGDDKRVRVPASLVERALKNYPRKITLKGRNGKRSVALQKDHVYFGTGSDLPFTYDRKTGERRRTTYKDVMDAGRIVDYLPNFDFFMSHGIVSDAPNPQTYDRHQFMAMLEGCTKPMVLTSVDGEGLEDLWKMACVFQGGEEEFRLSPMFVAYIEPISPLTNDITAVEKLLFAAEKGIPAMYTPCPSSGATAPATIAGMLVQSLAETLLAIALCHLKKPGMPLIMGGVTTVMDMRTTTYSYGAPEMSLASAANTDVSKWLNLIMFSTGGCSDSKCLDEQAAIESTISNLTAYLSGANLVHDVGYIDSGVNASLESLVMNDEIIGMVRQMGKGVRTDEEYLALKEIDEVGPGGEYVTHDHTYEHWREWFLPKLMDRSDWETWNNEGAKSMSDRVNEETQRILDTHEPLPIDDDARKALKEIIDAAEKRHSK</sequence>
<dbReference type="GO" id="GO:0043834">
    <property type="term" value="F:trimethylamine methyltransferase activity"/>
    <property type="evidence" value="ECO:0007669"/>
    <property type="project" value="UniProtKB-EC"/>
</dbReference>
<dbReference type="AlphaFoldDB" id="A0A7W0HM00"/>
<accession>A0A7W0HM00</accession>
<dbReference type="GO" id="GO:0015948">
    <property type="term" value="P:methanogenesis"/>
    <property type="evidence" value="ECO:0007669"/>
    <property type="project" value="InterPro"/>
</dbReference>
<protein>
    <submittedName>
        <fullName evidence="4">Trimethylamine--corrinoid protein Co-methyltransferase</fullName>
        <ecNumber evidence="4">2.1.1.250</ecNumber>
    </submittedName>
</protein>
<dbReference type="InterPro" id="IPR010426">
    <property type="entry name" value="MTTB_MeTrfase"/>
</dbReference>
<dbReference type="EMBL" id="JACDUS010000013">
    <property type="protein sequence ID" value="MBA2882859.1"/>
    <property type="molecule type" value="Genomic_DNA"/>
</dbReference>
<keyword evidence="2 4" id="KW-0489">Methyltransferase</keyword>
<keyword evidence="5" id="KW-1185">Reference proteome</keyword>
<keyword evidence="3 4" id="KW-0808">Transferase</keyword>